<sequence>MLRVLRQPIESTQVAQIQLLLEIRQQLQDLVLNKNVEGRDCLIENDHLGVQRECSRDGDALALTTRELVGVSTHRRAWHSNHVEQLSYTLLPLFSATHLVH</sequence>
<accession>A0A811G3A0</accession>
<dbReference type="AlphaFoldDB" id="A0A811G3A0"/>
<dbReference type="AntiFam" id="ANF00095">
    <property type="entry name" value="Shadow ORF (opposite ABC transporters)"/>
</dbReference>
<evidence type="ECO:0000313" key="1">
    <source>
        <dbReference type="EMBL" id="CAB0598769.1"/>
    </source>
</evidence>
<organism evidence="1 2">
    <name type="scientific">Corynebacterium diphtheriae</name>
    <dbReference type="NCBI Taxonomy" id="1717"/>
    <lineage>
        <taxon>Bacteria</taxon>
        <taxon>Bacillati</taxon>
        <taxon>Actinomycetota</taxon>
        <taxon>Actinomycetes</taxon>
        <taxon>Mycobacteriales</taxon>
        <taxon>Corynebacteriaceae</taxon>
        <taxon>Corynebacterium</taxon>
    </lineage>
</organism>
<name>A0A811G3A0_CORDP</name>
<reference evidence="1 2" key="1">
    <citation type="submission" date="2020-02" db="EMBL/GenBank/DDBJ databases">
        <authorList>
            <person name="Brisse S."/>
        </authorList>
    </citation>
    <scope>NUCLEOTIDE SEQUENCE [LARGE SCALE GENOMIC DNA]</scope>
    <source>
        <strain evidence="1">CIP107547</strain>
    </source>
</reference>
<comment type="caution">
    <text evidence="1">The sequence shown here is derived from an EMBL/GenBank/DDBJ whole genome shotgun (WGS) entry which is preliminary data.</text>
</comment>
<protein>
    <submittedName>
        <fullName evidence="1">Uncharacterized protein</fullName>
    </submittedName>
</protein>
<evidence type="ECO:0000313" key="2">
    <source>
        <dbReference type="Proteomes" id="UP000480222"/>
    </source>
</evidence>
<dbReference type="EMBL" id="CADDAV010000014">
    <property type="protein sequence ID" value="CAB0598769.1"/>
    <property type="molecule type" value="Genomic_DNA"/>
</dbReference>
<gene>
    <name evidence="1" type="ORF">CIP107547_01141</name>
</gene>
<proteinExistence type="predicted"/>
<dbReference type="Proteomes" id="UP000480222">
    <property type="component" value="Unassembled WGS sequence"/>
</dbReference>